<dbReference type="Pfam" id="PF13041">
    <property type="entry name" value="PPR_2"/>
    <property type="match status" value="1"/>
</dbReference>
<evidence type="ECO:0000313" key="7">
    <source>
        <dbReference type="EMBL" id="KAG5556319.1"/>
    </source>
</evidence>
<proteinExistence type="inferred from homology"/>
<dbReference type="NCBIfam" id="TIGR00756">
    <property type="entry name" value="PPR"/>
    <property type="match status" value="1"/>
</dbReference>
<keyword evidence="3" id="KW-0677">Repeat</keyword>
<dbReference type="EMBL" id="JACTNZ010000003">
    <property type="protein sequence ID" value="KAG5556319.1"/>
    <property type="molecule type" value="Genomic_DNA"/>
</dbReference>
<dbReference type="GO" id="GO:0003729">
    <property type="term" value="F:mRNA binding"/>
    <property type="evidence" value="ECO:0007669"/>
    <property type="project" value="UniProtKB-ARBA"/>
</dbReference>
<dbReference type="PANTHER" id="PTHR45717:SF28">
    <property type="entry name" value="PENTACOTRIPEPTIDE-REPEAT REGION OF PRORP DOMAIN-CONTAINING PROTEIN"/>
    <property type="match status" value="1"/>
</dbReference>
<keyword evidence="8" id="KW-1185">Reference proteome</keyword>
<reference evidence="7" key="1">
    <citation type="submission" date="2020-08" db="EMBL/GenBank/DDBJ databases">
        <title>Plant Genome Project.</title>
        <authorList>
            <person name="Zhang R.-G."/>
        </authorList>
    </citation>
    <scope>NUCLEOTIDE SEQUENCE</scope>
    <source>
        <strain evidence="7">WSP0</strain>
        <tissue evidence="7">Leaf</tissue>
    </source>
</reference>
<dbReference type="Gene3D" id="1.25.40.10">
    <property type="entry name" value="Tetratricopeptide repeat domain"/>
    <property type="match status" value="2"/>
</dbReference>
<dbReference type="PANTHER" id="PTHR45717">
    <property type="entry name" value="OS12G0527900 PROTEIN"/>
    <property type="match status" value="1"/>
</dbReference>
<organism evidence="7 8">
    <name type="scientific">Rhododendron griersonianum</name>
    <dbReference type="NCBI Taxonomy" id="479676"/>
    <lineage>
        <taxon>Eukaryota</taxon>
        <taxon>Viridiplantae</taxon>
        <taxon>Streptophyta</taxon>
        <taxon>Embryophyta</taxon>
        <taxon>Tracheophyta</taxon>
        <taxon>Spermatophyta</taxon>
        <taxon>Magnoliopsida</taxon>
        <taxon>eudicotyledons</taxon>
        <taxon>Gunneridae</taxon>
        <taxon>Pentapetalae</taxon>
        <taxon>asterids</taxon>
        <taxon>Ericales</taxon>
        <taxon>Ericaceae</taxon>
        <taxon>Ericoideae</taxon>
        <taxon>Rhodoreae</taxon>
        <taxon>Rhododendron</taxon>
    </lineage>
</organism>
<evidence type="ECO:0000313" key="8">
    <source>
        <dbReference type="Proteomes" id="UP000823749"/>
    </source>
</evidence>
<name>A0AAV6KVP0_9ERIC</name>
<protein>
    <recommendedName>
        <fullName evidence="9">Pentatricopeptide repeat-containing protein</fullName>
    </recommendedName>
</protein>
<comment type="similarity">
    <text evidence="2">Belongs to the PPR family. P subfamily.</text>
</comment>
<sequence length="819" mass="91615">MDDSIGVLCKTLASFCNHLQSSCDALKQSVERRPIPLDSASTTFVQCLNRRVCTTSSDLNLLESMSFGTVSFEELLGYCNEVYKKNQSDLSELEDHLRTFGYSPEPEIDEKDETSDDSCVPLGLDWKMVDTDPLYPLIALVCSPAMGTAAAAVVVFFLNIVRLEDSLSLQDLGLSDVCLATIASQAHSKTDSLDISPELTNLTDEKQHGMKGQYGPASKFLEVIEGEVEDDLELVGVPQSVIKILKDDYESLPSYMKTLASWEDLLAAVEKMNSSLSQKQITKGRNFIHQDEIASLGLGLNHSQGGGFGPPTLTDGGWTMEAAEGYRDGEVAAAPTFSAPAKSGDSLYRRISPLGAPTVSIVPVLDQWVEEGRGLKKEHLQNIVKELRRYGRFKHALEVSQWMSDKKKFQLSFSDIAVPLDLISKVHGTKLAENYFNNIPEKSKVVEAYGVLLNCYAQEKSVEKAEAIMQKMRELGQTTFTFNAMLNLYRLVEKHDKIDLLVHEMEEKGIKFDKFTFSILLNTYADLSDTIGMDRIVQRMESDPNVVLNWNTYFIAAKGFINAGLTEKALEMLKKSEGLILASKNLSMAYDFLLTQYAAIGKKDEVLRLWEIRKKTEKINNKSYISMITSLLKLDDIEEAEKIFEEWDSSELFYDFRVPTFLIGAYCRKGLMEKAETLITRARMKGGKPLPRAWYYLAAGYVCVNEMPKAIEAFKVAVSAFKPGWKPNGPVLVACLEYLKEKSDVEEAKEFLRLLLGKGVLSVGIHDKLSSYMENSDLIAQASRLMEEDALDMNEEVTENLEPKQMGDLVMDEEIKGMS</sequence>
<feature type="repeat" description="PPR" evidence="6">
    <location>
        <begin position="655"/>
        <end position="689"/>
    </location>
</feature>
<comment type="caution">
    <text evidence="7">The sequence shown here is derived from an EMBL/GenBank/DDBJ whole genome shotgun (WGS) entry which is preliminary data.</text>
</comment>
<evidence type="ECO:0000256" key="5">
    <source>
        <dbReference type="ARBA" id="ARBA00023128"/>
    </source>
</evidence>
<feature type="repeat" description="PPR" evidence="6">
    <location>
        <begin position="445"/>
        <end position="479"/>
    </location>
</feature>
<dbReference type="InterPro" id="IPR002885">
    <property type="entry name" value="PPR_rpt"/>
</dbReference>
<keyword evidence="4" id="KW-0809">Transit peptide</keyword>
<evidence type="ECO:0000256" key="4">
    <source>
        <dbReference type="ARBA" id="ARBA00022946"/>
    </source>
</evidence>
<dbReference type="InterPro" id="IPR011990">
    <property type="entry name" value="TPR-like_helical_dom_sf"/>
</dbReference>
<dbReference type="FunFam" id="1.25.40.10:FF:000385">
    <property type="entry name" value="Pentatricopeptide repeat-containing protein mitochondrial"/>
    <property type="match status" value="1"/>
</dbReference>
<gene>
    <name evidence="7" type="ORF">RHGRI_006804</name>
</gene>
<evidence type="ECO:0000256" key="3">
    <source>
        <dbReference type="ARBA" id="ARBA00022737"/>
    </source>
</evidence>
<dbReference type="Proteomes" id="UP000823749">
    <property type="component" value="Chromosome 3"/>
</dbReference>
<dbReference type="Gene3D" id="6.10.250.1400">
    <property type="match status" value="1"/>
</dbReference>
<evidence type="ECO:0000256" key="1">
    <source>
        <dbReference type="ARBA" id="ARBA00004173"/>
    </source>
</evidence>
<comment type="subcellular location">
    <subcellularLocation>
        <location evidence="1">Mitochondrion</location>
    </subcellularLocation>
</comment>
<evidence type="ECO:0000256" key="6">
    <source>
        <dbReference type="PROSITE-ProRule" id="PRU00708"/>
    </source>
</evidence>
<dbReference type="GO" id="GO:0005739">
    <property type="term" value="C:mitochondrion"/>
    <property type="evidence" value="ECO:0007669"/>
    <property type="project" value="UniProtKB-SubCell"/>
</dbReference>
<evidence type="ECO:0008006" key="9">
    <source>
        <dbReference type="Google" id="ProtNLM"/>
    </source>
</evidence>
<accession>A0AAV6KVP0</accession>
<dbReference type="Pfam" id="PF01535">
    <property type="entry name" value="PPR"/>
    <property type="match status" value="3"/>
</dbReference>
<keyword evidence="5" id="KW-0496">Mitochondrion</keyword>
<dbReference type="PROSITE" id="PS51375">
    <property type="entry name" value="PPR"/>
    <property type="match status" value="2"/>
</dbReference>
<dbReference type="AlphaFoldDB" id="A0AAV6KVP0"/>
<dbReference type="SUPFAM" id="SSF48452">
    <property type="entry name" value="TPR-like"/>
    <property type="match status" value="1"/>
</dbReference>
<evidence type="ECO:0000256" key="2">
    <source>
        <dbReference type="ARBA" id="ARBA00007626"/>
    </source>
</evidence>